<dbReference type="PANTHER" id="PTHR43265:SF1">
    <property type="entry name" value="ESTERASE ESTD"/>
    <property type="match status" value="1"/>
</dbReference>
<evidence type="ECO:0000313" key="4">
    <source>
        <dbReference type="Proteomes" id="UP001597214"/>
    </source>
</evidence>
<dbReference type="Gene3D" id="3.40.50.1820">
    <property type="entry name" value="alpha/beta hydrolase"/>
    <property type="match status" value="1"/>
</dbReference>
<dbReference type="InterPro" id="IPR022742">
    <property type="entry name" value="Hydrolase_4"/>
</dbReference>
<evidence type="ECO:0000259" key="2">
    <source>
        <dbReference type="PROSITE" id="PS51272"/>
    </source>
</evidence>
<dbReference type="SUPFAM" id="SSF53474">
    <property type="entry name" value="alpha/beta-Hydrolases"/>
    <property type="match status" value="1"/>
</dbReference>
<comment type="caution">
    <text evidence="3">The sequence shown here is derived from an EMBL/GenBank/DDBJ whole genome shotgun (WGS) entry which is preliminary data.</text>
</comment>
<accession>A0ABW4LY02</accession>
<dbReference type="InterPro" id="IPR053145">
    <property type="entry name" value="AB_hydrolase_Est10"/>
</dbReference>
<dbReference type="PROSITE" id="PS51272">
    <property type="entry name" value="SLH"/>
    <property type="match status" value="1"/>
</dbReference>
<dbReference type="InterPro" id="IPR029058">
    <property type="entry name" value="AB_hydrolase_fold"/>
</dbReference>
<keyword evidence="4" id="KW-1185">Reference proteome</keyword>
<sequence>MKKIVKGSKVILAATIAVGGIVPIGTTGYLGGIVHATETSTVPIKVVNYEKVSKDFMNHVMEGNWSEAYLSFSPELKKYVPEEFLSTLFSQVTTQFGNVTSVTSVDVHNRIPFTKTEVSVEGEVSPFSVTLFVNEEGTIEDLYIPFYYGPSNYQKPTYDTGNYVEKEVVVGEGSSFPLAGTLTMPTGEGPFPAVVLVAGSGPQDQDVTTMSLKPFRDLAVGLASQGIAVIRYDKRTYAHNLKSAMNPTLTIKEESVYDALKAVDLLSNLDEIDQDKIFVLGHSQGGMELPMIIDEDKEGKIAGSIYAAAPSSKLEDLLLFQQKQALERAIEAGLPEEVVAQQKQIVAMYEEQIALLKNPAYSKENIPQNFALGNSYWWFDLVKYSATNTAKKQSNPSLFLQGVKDIQVPATELLGWKKALMHRSDVEYKMYPDLTHPLVNFNGVPTGAEYSLPANVPANFIDDIALWVKTGTLLNLSALYSDYQDNQYWSKPVEWAVKLGVLQNYLTGDKINPNEVVSEKELLTYVFSVLFPEKLTSDVYEVAKELNIQVKGNEDALIRRGDVATTLVRAITLVEVTEGQAIQWLYDQGISTGYPNKDGDYEKTVQSFRPDDSLTRAQSLAFLYRIVTEYMNQNK</sequence>
<proteinExistence type="predicted"/>
<organism evidence="3 4">
    <name type="scientific">Bacillus salitolerans</name>
    <dbReference type="NCBI Taxonomy" id="1437434"/>
    <lineage>
        <taxon>Bacteria</taxon>
        <taxon>Bacillati</taxon>
        <taxon>Bacillota</taxon>
        <taxon>Bacilli</taxon>
        <taxon>Bacillales</taxon>
        <taxon>Bacillaceae</taxon>
        <taxon>Bacillus</taxon>
    </lineage>
</organism>
<evidence type="ECO:0000256" key="1">
    <source>
        <dbReference type="ARBA" id="ARBA00022729"/>
    </source>
</evidence>
<dbReference type="PANTHER" id="PTHR43265">
    <property type="entry name" value="ESTERASE ESTD"/>
    <property type="match status" value="1"/>
</dbReference>
<dbReference type="InterPro" id="IPR001119">
    <property type="entry name" value="SLH_dom"/>
</dbReference>
<name>A0ABW4LY02_9BACI</name>
<dbReference type="Pfam" id="PF00395">
    <property type="entry name" value="SLH"/>
    <property type="match status" value="1"/>
</dbReference>
<dbReference type="Proteomes" id="UP001597214">
    <property type="component" value="Unassembled WGS sequence"/>
</dbReference>
<dbReference type="EMBL" id="JBHUEM010000057">
    <property type="protein sequence ID" value="MFD1739739.1"/>
    <property type="molecule type" value="Genomic_DNA"/>
</dbReference>
<evidence type="ECO:0000313" key="3">
    <source>
        <dbReference type="EMBL" id="MFD1739739.1"/>
    </source>
</evidence>
<feature type="domain" description="SLH" evidence="2">
    <location>
        <begin position="565"/>
        <end position="635"/>
    </location>
</feature>
<gene>
    <name evidence="3" type="ORF">ACFSCX_25045</name>
</gene>
<protein>
    <submittedName>
        <fullName evidence="3">S-layer homology domain-containing protein</fullName>
    </submittedName>
</protein>
<keyword evidence="1" id="KW-0732">Signal</keyword>
<dbReference type="RefSeq" id="WP_377930992.1">
    <property type="nucleotide sequence ID" value="NZ_JBHUEM010000057.1"/>
</dbReference>
<reference evidence="4" key="1">
    <citation type="journal article" date="2019" name="Int. J. Syst. Evol. Microbiol.">
        <title>The Global Catalogue of Microorganisms (GCM) 10K type strain sequencing project: providing services to taxonomists for standard genome sequencing and annotation.</title>
        <authorList>
            <consortium name="The Broad Institute Genomics Platform"/>
            <consortium name="The Broad Institute Genome Sequencing Center for Infectious Disease"/>
            <person name="Wu L."/>
            <person name="Ma J."/>
        </authorList>
    </citation>
    <scope>NUCLEOTIDE SEQUENCE [LARGE SCALE GENOMIC DNA]</scope>
    <source>
        <strain evidence="4">CCUG 49339</strain>
    </source>
</reference>
<dbReference type="Pfam" id="PF12146">
    <property type="entry name" value="Hydrolase_4"/>
    <property type="match status" value="1"/>
</dbReference>